<dbReference type="InterPro" id="IPR011006">
    <property type="entry name" value="CheY-like_superfamily"/>
</dbReference>
<dbReference type="PANTHER" id="PTHR35807:SF1">
    <property type="entry name" value="TRANSCRIPTIONAL REGULATOR REDD"/>
    <property type="match status" value="1"/>
</dbReference>
<feature type="modified residue" description="4-aspartylphosphate" evidence="3">
    <location>
        <position position="53"/>
    </location>
</feature>
<dbReference type="STRING" id="1512.GCA_900049235_04151"/>
<evidence type="ECO:0000256" key="3">
    <source>
        <dbReference type="PROSITE-ProRule" id="PRU00169"/>
    </source>
</evidence>
<protein>
    <recommendedName>
        <fullName evidence="1">Stage 0 sporulation protein A homolog</fullName>
    </recommendedName>
</protein>
<comment type="caution">
    <text evidence="5">The sequence shown here is derived from an EMBL/GenBank/DDBJ whole genome shotgun (WGS) entry which is preliminary data.</text>
</comment>
<dbReference type="GO" id="GO:0000160">
    <property type="term" value="P:phosphorelay signal transduction system"/>
    <property type="evidence" value="ECO:0007669"/>
    <property type="project" value="InterPro"/>
</dbReference>
<dbReference type="Proteomes" id="UP000002970">
    <property type="component" value="Unassembled WGS sequence"/>
</dbReference>
<sequence length="262" mass="29769">MTIIAVDDEPLALLDLKETLLEAAPDCRPFCFTSPKMAVEYAEKNRAEVALLDIEMGPWDGFRLALELKALQPDMRIVFVTSHEKYAIDAFRIHATGYLLKPVASEAIKRELTFIYGENLQDRGKRVRIQTFGGFDVFVDGERLNFKRAKAKELLACLVDRKGVSITTREACAILWEDKPYNSAQKSYYQTIAAELKAALRGVGADNILVKTRNSLAIRPEHLDCDSYRFMEGDPSSISSYRQNYMSCYSWAEFSIGQLERR</sequence>
<feature type="domain" description="Response regulatory" evidence="4">
    <location>
        <begin position="2"/>
        <end position="116"/>
    </location>
</feature>
<proteinExistence type="predicted"/>
<keyword evidence="3" id="KW-0597">Phosphoprotein</keyword>
<dbReference type="InterPro" id="IPR036388">
    <property type="entry name" value="WH-like_DNA-bd_sf"/>
</dbReference>
<dbReference type="PROSITE" id="PS50110">
    <property type="entry name" value="RESPONSE_REGULATORY"/>
    <property type="match status" value="1"/>
</dbReference>
<dbReference type="InterPro" id="IPR001789">
    <property type="entry name" value="Sig_transdc_resp-reg_receiver"/>
</dbReference>
<dbReference type="RefSeq" id="WP_003503728.1">
    <property type="nucleotide sequence ID" value="NZ_GL834317.1"/>
</dbReference>
<accession>E7GSE5</accession>
<evidence type="ECO:0000259" key="4">
    <source>
        <dbReference type="PROSITE" id="PS50110"/>
    </source>
</evidence>
<comment type="function">
    <text evidence="2">May play the central regulatory role in sporulation. It may be an element of the effector pathway responsible for the activation of sporulation genes in response to nutritional stress. Spo0A may act in concert with spo0H (a sigma factor) to control the expression of some genes that are critical to the sporulation process.</text>
</comment>
<dbReference type="Gene3D" id="3.40.50.2300">
    <property type="match status" value="1"/>
</dbReference>
<dbReference type="AlphaFoldDB" id="E7GSE5"/>
<evidence type="ECO:0000313" key="5">
    <source>
        <dbReference type="EMBL" id="EGA92288.1"/>
    </source>
</evidence>
<dbReference type="SMART" id="SM00448">
    <property type="entry name" value="REC"/>
    <property type="match status" value="1"/>
</dbReference>
<dbReference type="Pfam" id="PF00072">
    <property type="entry name" value="Response_reg"/>
    <property type="match status" value="1"/>
</dbReference>
<evidence type="ECO:0000256" key="1">
    <source>
        <dbReference type="ARBA" id="ARBA00018672"/>
    </source>
</evidence>
<evidence type="ECO:0000256" key="2">
    <source>
        <dbReference type="ARBA" id="ARBA00024867"/>
    </source>
</evidence>
<dbReference type="PANTHER" id="PTHR35807">
    <property type="entry name" value="TRANSCRIPTIONAL REGULATOR REDD-RELATED"/>
    <property type="match status" value="1"/>
</dbReference>
<name>E7GSE5_CLOS6</name>
<dbReference type="Gene3D" id="1.10.10.10">
    <property type="entry name" value="Winged helix-like DNA-binding domain superfamily/Winged helix DNA-binding domain"/>
    <property type="match status" value="1"/>
</dbReference>
<dbReference type="GO" id="GO:0006355">
    <property type="term" value="P:regulation of DNA-templated transcription"/>
    <property type="evidence" value="ECO:0007669"/>
    <property type="project" value="TreeGrafter"/>
</dbReference>
<dbReference type="GO" id="GO:0003677">
    <property type="term" value="F:DNA binding"/>
    <property type="evidence" value="ECO:0007669"/>
    <property type="project" value="TreeGrafter"/>
</dbReference>
<dbReference type="HOGENOM" id="CLU_000445_14_3_9"/>
<dbReference type="eggNOG" id="COG3947">
    <property type="taxonomic scope" value="Bacteria"/>
</dbReference>
<dbReference type="SUPFAM" id="SSF52172">
    <property type="entry name" value="CheY-like"/>
    <property type="match status" value="1"/>
</dbReference>
<dbReference type="EMBL" id="ADLQ01000083">
    <property type="protein sequence ID" value="EGA92288.1"/>
    <property type="molecule type" value="Genomic_DNA"/>
</dbReference>
<dbReference type="InterPro" id="IPR051677">
    <property type="entry name" value="AfsR-DnrI-RedD_regulator"/>
</dbReference>
<gene>
    <name evidence="5" type="ORF">HMPREF9474_03840</name>
</gene>
<evidence type="ECO:0000313" key="6">
    <source>
        <dbReference type="Proteomes" id="UP000002970"/>
    </source>
</evidence>
<keyword evidence="6" id="KW-1185">Reference proteome</keyword>
<reference evidence="5 6" key="1">
    <citation type="submission" date="2010-12" db="EMBL/GenBank/DDBJ databases">
        <title>The Genome Sequence of Clostridium symbiosum strain WAL-14163.</title>
        <authorList>
            <person name="Earl A."/>
            <person name="Ward D."/>
            <person name="Feldgarden M."/>
            <person name="Gevers D."/>
            <person name="Finegold S.M."/>
            <person name="Summanen P.H."/>
            <person name="Molitoris D.R."/>
            <person name="Vaisanen M.L."/>
            <person name="Daigneault M."/>
            <person name="Young S.K."/>
            <person name="Zeng Q."/>
            <person name="Gargeya S."/>
            <person name="Fitzgerald M."/>
            <person name="Haas B."/>
            <person name="Abouelleil A."/>
            <person name="Alvarado L."/>
            <person name="Arachchi H.M."/>
            <person name="Berlin A."/>
            <person name="Brown A."/>
            <person name="Chapman S.B."/>
            <person name="Chen Z."/>
            <person name="Dunbar C."/>
            <person name="Freedman E."/>
            <person name="Gearin G."/>
            <person name="Gellesch M."/>
            <person name="Goldberg J."/>
            <person name="Griggs A."/>
            <person name="Gujja S."/>
            <person name="Heilman E."/>
            <person name="Heiman D."/>
            <person name="Howarth C."/>
            <person name="Larson L."/>
            <person name="Lui A."/>
            <person name="MacDonald P.J.P."/>
            <person name="Mehta T."/>
            <person name="Montmayeur A."/>
            <person name="Murphy C."/>
            <person name="Neiman D."/>
            <person name="Pearson M."/>
            <person name="Priest M."/>
            <person name="Roberts A."/>
            <person name="Saif S."/>
            <person name="Shea T."/>
            <person name="Shenoy N."/>
            <person name="Sisk P."/>
            <person name="Stolte C."/>
            <person name="Sykes S."/>
            <person name="White J."/>
            <person name="Yandava C."/>
            <person name="Nusbaum C."/>
            <person name="Birren B."/>
        </authorList>
    </citation>
    <scope>NUCLEOTIDE SEQUENCE [LARGE SCALE GENOMIC DNA]</scope>
    <source>
        <strain evidence="5 6">WAL-14163</strain>
    </source>
</reference>
<organism evidence="5 6">
    <name type="scientific">Clostridium symbiosum (strain WAL-14163)</name>
    <dbReference type="NCBI Taxonomy" id="742740"/>
    <lineage>
        <taxon>Bacteria</taxon>
        <taxon>Bacillati</taxon>
        <taxon>Bacillota</taxon>
        <taxon>Clostridia</taxon>
        <taxon>Lachnospirales</taxon>
        <taxon>Lachnospiraceae</taxon>
        <taxon>Otoolea</taxon>
    </lineage>
</organism>